<reference evidence="1 2" key="1">
    <citation type="submission" date="2016-07" db="EMBL/GenBank/DDBJ databases">
        <title>Genome sequencing of Vibrio scophthalmi strain VS-05, an isolated from Paralichthys olivaceus.</title>
        <authorList>
            <person name="Han H.-J."/>
        </authorList>
    </citation>
    <scope>NUCLEOTIDE SEQUENCE [LARGE SCALE GENOMIC DNA]</scope>
    <source>
        <strain evidence="1 2">VS-05</strain>
        <plasmid evidence="2">pvs127</plasmid>
    </source>
</reference>
<dbReference type="AlphaFoldDB" id="A0A1C7FH90"/>
<protein>
    <recommendedName>
        <fullName evidence="3">GH26 domain-containing protein</fullName>
    </recommendedName>
</protein>
<keyword evidence="2" id="KW-1185">Reference proteome</keyword>
<evidence type="ECO:0008006" key="3">
    <source>
        <dbReference type="Google" id="ProtNLM"/>
    </source>
</evidence>
<dbReference type="EMBL" id="CP016416">
    <property type="protein sequence ID" value="ANU39445.1"/>
    <property type="molecule type" value="Genomic_DNA"/>
</dbReference>
<geneLocation type="plasmid" evidence="2">
    <name>pvs127</name>
</geneLocation>
<sequence length="304" mass="34558">MSIREQVSTVDIEIDNEGVKPDVLYTVNVSSQTVYCSSRINDIPQFNNLKTTSGTMSLGYNPTAFLQQGENAFVLWGIPLGVYDGNDEYKPDDKCSITISAAFPDGQKVEMSNLTMTIEDGKPTTKTSTIYPDRNKTPLSNTDGVIGGKVTVFSRPIYIKTVPRWRWIDATPIREDNPEQMKALYRAYTNLMELTSKQDFDGLKMAWSLSMREKAKAEAYFVDPEEFYYAVNFEGGFNDWDDAKVEPRRDWSEYKLRSYMGGRLVQLADIRDHSPLRIGSDKEDLIYSPTPFFSMIDGRVVVSR</sequence>
<accession>A0A1C7FH90</accession>
<dbReference type="Proteomes" id="UP000092528">
    <property type="component" value="Plasmid pVS127"/>
</dbReference>
<proteinExistence type="predicted"/>
<evidence type="ECO:0000313" key="2">
    <source>
        <dbReference type="Proteomes" id="UP000092528"/>
    </source>
</evidence>
<keyword evidence="1" id="KW-0614">Plasmid</keyword>
<organism evidence="1 2">
    <name type="scientific">Vibrio scophthalmi</name>
    <dbReference type="NCBI Taxonomy" id="45658"/>
    <lineage>
        <taxon>Bacteria</taxon>
        <taxon>Pseudomonadati</taxon>
        <taxon>Pseudomonadota</taxon>
        <taxon>Gammaproteobacteria</taxon>
        <taxon>Vibrionales</taxon>
        <taxon>Vibrionaceae</taxon>
        <taxon>Vibrio</taxon>
    </lineage>
</organism>
<gene>
    <name evidence="1" type="ORF">VSVS05_04410</name>
</gene>
<name>A0A1C7FH90_9VIBR</name>
<evidence type="ECO:0000313" key="1">
    <source>
        <dbReference type="EMBL" id="ANU39445.1"/>
    </source>
</evidence>